<dbReference type="EMBL" id="GGEC01089187">
    <property type="protein sequence ID" value="MBX69671.1"/>
    <property type="molecule type" value="Transcribed_RNA"/>
</dbReference>
<protein>
    <submittedName>
        <fullName evidence="1">Splicing factor U2af large subunit B isoform X5</fullName>
    </submittedName>
</protein>
<accession>A0A2P2QRX9</accession>
<proteinExistence type="predicted"/>
<dbReference type="AlphaFoldDB" id="A0A2P2QRX9"/>
<name>A0A2P2QRX9_RHIMU</name>
<organism evidence="1">
    <name type="scientific">Rhizophora mucronata</name>
    <name type="common">Asiatic mangrove</name>
    <dbReference type="NCBI Taxonomy" id="61149"/>
    <lineage>
        <taxon>Eukaryota</taxon>
        <taxon>Viridiplantae</taxon>
        <taxon>Streptophyta</taxon>
        <taxon>Embryophyta</taxon>
        <taxon>Tracheophyta</taxon>
        <taxon>Spermatophyta</taxon>
        <taxon>Magnoliopsida</taxon>
        <taxon>eudicotyledons</taxon>
        <taxon>Gunneridae</taxon>
        <taxon>Pentapetalae</taxon>
        <taxon>rosids</taxon>
        <taxon>fabids</taxon>
        <taxon>Malpighiales</taxon>
        <taxon>Rhizophoraceae</taxon>
        <taxon>Rhizophora</taxon>
    </lineage>
</organism>
<sequence length="40" mass="4622">MPTRLLTSLSVSRRVYFCMSSSRLYSRGVCCNLCQQKLYA</sequence>
<evidence type="ECO:0000313" key="1">
    <source>
        <dbReference type="EMBL" id="MBX69671.1"/>
    </source>
</evidence>
<reference evidence="1" key="1">
    <citation type="submission" date="2018-02" db="EMBL/GenBank/DDBJ databases">
        <title>Rhizophora mucronata_Transcriptome.</title>
        <authorList>
            <person name="Meera S.P."/>
            <person name="Sreeshan A."/>
            <person name="Augustine A."/>
        </authorList>
    </citation>
    <scope>NUCLEOTIDE SEQUENCE</scope>
    <source>
        <tissue evidence="1">Leaf</tissue>
    </source>
</reference>